<evidence type="ECO:0000256" key="1">
    <source>
        <dbReference type="ARBA" id="ARBA00009998"/>
    </source>
</evidence>
<evidence type="ECO:0000313" key="7">
    <source>
        <dbReference type="EMBL" id="CAG4883155.1"/>
    </source>
</evidence>
<dbReference type="InterPro" id="IPR003761">
    <property type="entry name" value="Exonuc_VII_S"/>
</dbReference>
<comment type="caution">
    <text evidence="7">The sequence shown here is derived from an EMBL/GenBank/DDBJ whole genome shotgun (WGS) entry which is preliminary data.</text>
</comment>
<comment type="function">
    <text evidence="6">Bidirectionally degrades single-stranded DNA into large acid-insoluble oligonucleotides, which are then degraded further into small acid-soluble oligonucleotides.</text>
</comment>
<gene>
    <name evidence="6 7" type="primary">xseB</name>
    <name evidence="7" type="ORF">GTOL_11037</name>
</gene>
<dbReference type="AlphaFoldDB" id="A0A916J4P8"/>
<dbReference type="NCBIfam" id="TIGR01280">
    <property type="entry name" value="xseB"/>
    <property type="match status" value="1"/>
</dbReference>
<dbReference type="Gene3D" id="1.10.287.1040">
    <property type="entry name" value="Exonuclease VII, small subunit"/>
    <property type="match status" value="1"/>
</dbReference>
<accession>A0A916J4P8</accession>
<reference evidence="7" key="1">
    <citation type="submission" date="2021-04" db="EMBL/GenBank/DDBJ databases">
        <authorList>
            <person name="Hornung B."/>
        </authorList>
    </citation>
    <scope>NUCLEOTIDE SEQUENCE</scope>
    <source>
        <strain evidence="7">G5G6</strain>
    </source>
</reference>
<dbReference type="NCBIfam" id="NF002141">
    <property type="entry name" value="PRK00977.1-5"/>
    <property type="match status" value="1"/>
</dbReference>
<keyword evidence="4 6" id="KW-0378">Hydrolase</keyword>
<keyword evidence="2 6" id="KW-0963">Cytoplasm</keyword>
<comment type="subunit">
    <text evidence="6">Heterooligomer composed of large and small subunits.</text>
</comment>
<organism evidence="7 8">
    <name type="scientific">Georgfuchsia toluolica</name>
    <dbReference type="NCBI Taxonomy" id="424218"/>
    <lineage>
        <taxon>Bacteria</taxon>
        <taxon>Pseudomonadati</taxon>
        <taxon>Pseudomonadota</taxon>
        <taxon>Betaproteobacteria</taxon>
        <taxon>Nitrosomonadales</taxon>
        <taxon>Sterolibacteriaceae</taxon>
        <taxon>Georgfuchsia</taxon>
    </lineage>
</organism>
<evidence type="ECO:0000256" key="2">
    <source>
        <dbReference type="ARBA" id="ARBA00022490"/>
    </source>
</evidence>
<dbReference type="PANTHER" id="PTHR34137">
    <property type="entry name" value="EXODEOXYRIBONUCLEASE 7 SMALL SUBUNIT"/>
    <property type="match status" value="1"/>
</dbReference>
<dbReference type="SUPFAM" id="SSF116842">
    <property type="entry name" value="XseB-like"/>
    <property type="match status" value="1"/>
</dbReference>
<evidence type="ECO:0000256" key="4">
    <source>
        <dbReference type="ARBA" id="ARBA00022801"/>
    </source>
</evidence>
<dbReference type="Proteomes" id="UP000742786">
    <property type="component" value="Unassembled WGS sequence"/>
</dbReference>
<comment type="subcellular location">
    <subcellularLocation>
        <location evidence="6">Cytoplasm</location>
    </subcellularLocation>
</comment>
<keyword evidence="3 6" id="KW-0540">Nuclease</keyword>
<dbReference type="EMBL" id="CAJQUM010000001">
    <property type="protein sequence ID" value="CAG4883155.1"/>
    <property type="molecule type" value="Genomic_DNA"/>
</dbReference>
<dbReference type="GO" id="GO:0009318">
    <property type="term" value="C:exodeoxyribonuclease VII complex"/>
    <property type="evidence" value="ECO:0007669"/>
    <property type="project" value="UniProtKB-UniRule"/>
</dbReference>
<dbReference type="PANTHER" id="PTHR34137:SF1">
    <property type="entry name" value="EXODEOXYRIBONUCLEASE 7 SMALL SUBUNIT"/>
    <property type="match status" value="1"/>
</dbReference>
<comment type="catalytic activity">
    <reaction evidence="6">
        <text>Exonucleolytic cleavage in either 5'- to 3'- or 3'- to 5'-direction to yield nucleoside 5'-phosphates.</text>
        <dbReference type="EC" id="3.1.11.6"/>
    </reaction>
</comment>
<sequence>MAKTTSPDTPASPASFEDALRELESIVDAMEKGNLDLEPSLTAYQRGMELLKFCQDKLAAAENKIRVFDQGVLRETDLPDAD</sequence>
<comment type="similarity">
    <text evidence="1 6">Belongs to the XseB family.</text>
</comment>
<evidence type="ECO:0000313" key="8">
    <source>
        <dbReference type="Proteomes" id="UP000742786"/>
    </source>
</evidence>
<dbReference type="EC" id="3.1.11.6" evidence="6"/>
<evidence type="ECO:0000256" key="5">
    <source>
        <dbReference type="ARBA" id="ARBA00022839"/>
    </source>
</evidence>
<keyword evidence="5 6" id="KW-0269">Exonuclease</keyword>
<keyword evidence="8" id="KW-1185">Reference proteome</keyword>
<evidence type="ECO:0000256" key="3">
    <source>
        <dbReference type="ARBA" id="ARBA00022722"/>
    </source>
</evidence>
<dbReference type="Pfam" id="PF02609">
    <property type="entry name" value="Exonuc_VII_S"/>
    <property type="match status" value="1"/>
</dbReference>
<dbReference type="RefSeq" id="WP_220635150.1">
    <property type="nucleotide sequence ID" value="NZ_CAJQUM010000001.1"/>
</dbReference>
<dbReference type="HAMAP" id="MF_00337">
    <property type="entry name" value="Exonuc_7_S"/>
    <property type="match status" value="1"/>
</dbReference>
<proteinExistence type="inferred from homology"/>
<dbReference type="GO" id="GO:0006308">
    <property type="term" value="P:DNA catabolic process"/>
    <property type="evidence" value="ECO:0007669"/>
    <property type="project" value="UniProtKB-UniRule"/>
</dbReference>
<dbReference type="PIRSF" id="PIRSF006488">
    <property type="entry name" value="Exonuc_VII_S"/>
    <property type="match status" value="1"/>
</dbReference>
<dbReference type="GO" id="GO:0005829">
    <property type="term" value="C:cytosol"/>
    <property type="evidence" value="ECO:0007669"/>
    <property type="project" value="TreeGrafter"/>
</dbReference>
<protein>
    <recommendedName>
        <fullName evidence="6">Exodeoxyribonuclease 7 small subunit</fullName>
        <ecNumber evidence="6">3.1.11.6</ecNumber>
    </recommendedName>
    <alternativeName>
        <fullName evidence="6">Exodeoxyribonuclease VII small subunit</fullName>
        <shortName evidence="6">Exonuclease VII small subunit</shortName>
    </alternativeName>
</protein>
<evidence type="ECO:0000256" key="6">
    <source>
        <dbReference type="HAMAP-Rule" id="MF_00337"/>
    </source>
</evidence>
<dbReference type="GO" id="GO:0008855">
    <property type="term" value="F:exodeoxyribonuclease VII activity"/>
    <property type="evidence" value="ECO:0007669"/>
    <property type="project" value="UniProtKB-UniRule"/>
</dbReference>
<dbReference type="InterPro" id="IPR037004">
    <property type="entry name" value="Exonuc_VII_ssu_sf"/>
</dbReference>
<name>A0A916J4P8_9PROT</name>